<dbReference type="Pfam" id="PF12833">
    <property type="entry name" value="HTH_18"/>
    <property type="match status" value="1"/>
</dbReference>
<gene>
    <name evidence="5" type="ORF">BC343_03085</name>
</gene>
<dbReference type="PROSITE" id="PS00041">
    <property type="entry name" value="HTH_ARAC_FAMILY_1"/>
    <property type="match status" value="1"/>
</dbReference>
<reference evidence="5 6" key="1">
    <citation type="submission" date="2016-07" db="EMBL/GenBank/DDBJ databases">
        <title>Genomic analysis of zinc-resistant bacterium Mucilaginibacter pedocola TBZ30.</title>
        <authorList>
            <person name="Huang J."/>
            <person name="Tang J."/>
        </authorList>
    </citation>
    <scope>NUCLEOTIDE SEQUENCE [LARGE SCALE GENOMIC DNA]</scope>
    <source>
        <strain evidence="5 6">TBZ30</strain>
    </source>
</reference>
<dbReference type="EMBL" id="MBTF01000001">
    <property type="protein sequence ID" value="OOQ62050.1"/>
    <property type="molecule type" value="Genomic_DNA"/>
</dbReference>
<evidence type="ECO:0000256" key="3">
    <source>
        <dbReference type="ARBA" id="ARBA00023163"/>
    </source>
</evidence>
<dbReference type="SUPFAM" id="SSF46689">
    <property type="entry name" value="Homeodomain-like"/>
    <property type="match status" value="2"/>
</dbReference>
<protein>
    <submittedName>
        <fullName evidence="5">AraC family transcriptional regulator</fullName>
    </submittedName>
</protein>
<keyword evidence="6" id="KW-1185">Reference proteome</keyword>
<dbReference type="InterPro" id="IPR009594">
    <property type="entry name" value="Tscrpt_reg_HTH_AraC_N"/>
</dbReference>
<keyword evidence="2" id="KW-0238">DNA-binding</keyword>
<dbReference type="AlphaFoldDB" id="A0A1S9PM61"/>
<proteinExistence type="predicted"/>
<evidence type="ECO:0000313" key="5">
    <source>
        <dbReference type="EMBL" id="OOQ62050.1"/>
    </source>
</evidence>
<dbReference type="RefSeq" id="WP_078346243.1">
    <property type="nucleotide sequence ID" value="NZ_MBTF01000001.1"/>
</dbReference>
<evidence type="ECO:0000259" key="4">
    <source>
        <dbReference type="PROSITE" id="PS01124"/>
    </source>
</evidence>
<dbReference type="PROSITE" id="PS01124">
    <property type="entry name" value="HTH_ARAC_FAMILY_2"/>
    <property type="match status" value="1"/>
</dbReference>
<dbReference type="InterPro" id="IPR018062">
    <property type="entry name" value="HTH_AraC-typ_CS"/>
</dbReference>
<dbReference type="SMART" id="SM00342">
    <property type="entry name" value="HTH_ARAC"/>
    <property type="match status" value="1"/>
</dbReference>
<comment type="caution">
    <text evidence="5">The sequence shown here is derived from an EMBL/GenBank/DDBJ whole genome shotgun (WGS) entry which is preliminary data.</text>
</comment>
<dbReference type="GO" id="GO:0043565">
    <property type="term" value="F:sequence-specific DNA binding"/>
    <property type="evidence" value="ECO:0007669"/>
    <property type="project" value="InterPro"/>
</dbReference>
<dbReference type="GO" id="GO:0003700">
    <property type="term" value="F:DNA-binding transcription factor activity"/>
    <property type="evidence" value="ECO:0007669"/>
    <property type="project" value="InterPro"/>
</dbReference>
<keyword evidence="1" id="KW-0805">Transcription regulation</keyword>
<dbReference type="InterPro" id="IPR020449">
    <property type="entry name" value="Tscrpt_reg_AraC-type_HTH"/>
</dbReference>
<dbReference type="PANTHER" id="PTHR43280">
    <property type="entry name" value="ARAC-FAMILY TRANSCRIPTIONAL REGULATOR"/>
    <property type="match status" value="1"/>
</dbReference>
<dbReference type="Pfam" id="PF06719">
    <property type="entry name" value="AraC_N"/>
    <property type="match status" value="1"/>
</dbReference>
<evidence type="ECO:0000313" key="6">
    <source>
        <dbReference type="Proteomes" id="UP000189739"/>
    </source>
</evidence>
<evidence type="ECO:0000256" key="1">
    <source>
        <dbReference type="ARBA" id="ARBA00023015"/>
    </source>
</evidence>
<keyword evidence="3" id="KW-0804">Transcription</keyword>
<dbReference type="InterPro" id="IPR018060">
    <property type="entry name" value="HTH_AraC"/>
</dbReference>
<accession>A0A1S9PM61</accession>
<organism evidence="5 6">
    <name type="scientific">Mucilaginibacter pedocola</name>
    <dbReference type="NCBI Taxonomy" id="1792845"/>
    <lineage>
        <taxon>Bacteria</taxon>
        <taxon>Pseudomonadati</taxon>
        <taxon>Bacteroidota</taxon>
        <taxon>Sphingobacteriia</taxon>
        <taxon>Sphingobacteriales</taxon>
        <taxon>Sphingobacteriaceae</taxon>
        <taxon>Mucilaginibacter</taxon>
    </lineage>
</organism>
<dbReference type="STRING" id="1792845.BC343_03085"/>
<name>A0A1S9PM61_9SPHI</name>
<dbReference type="Gene3D" id="1.10.10.60">
    <property type="entry name" value="Homeodomain-like"/>
    <property type="match status" value="2"/>
</dbReference>
<dbReference type="OrthoDB" id="9779074at2"/>
<dbReference type="InterPro" id="IPR009057">
    <property type="entry name" value="Homeodomain-like_sf"/>
</dbReference>
<evidence type="ECO:0000256" key="2">
    <source>
        <dbReference type="ARBA" id="ARBA00023125"/>
    </source>
</evidence>
<dbReference type="PRINTS" id="PR00032">
    <property type="entry name" value="HTHARAC"/>
</dbReference>
<dbReference type="Proteomes" id="UP000189739">
    <property type="component" value="Unassembled WGS sequence"/>
</dbReference>
<sequence>MTNGNLLSPLNLSTGKELNTLVENRKAYTLNHCELNVFETYQRSELVPLTFTDLVITSMLRGKKVMHLFDKPGFDYLPGETVIVPPNITMKIDFPEATANQPSQCTALAINQQEILNTLDFLNENYPREDKHDWRLNYNQFHFFNNYELAQLINKLIRISTGDALTKDVLANLTLKELLIRIMQMQNFNELKDSAHELSGNNRFAYVLEYIKNNLTSKLSIDALCRMAFMSKASFFRAFKHELGISPVDYIIKERLQFAKQLMNNPYNSISEACFKAGFNNLNYFSRAFRKIEGITPSQYKMRVKHTGLN</sequence>
<dbReference type="PANTHER" id="PTHR43280:SF2">
    <property type="entry name" value="HTH-TYPE TRANSCRIPTIONAL REGULATOR EXSA"/>
    <property type="match status" value="1"/>
</dbReference>
<feature type="domain" description="HTH araC/xylS-type" evidence="4">
    <location>
        <begin position="205"/>
        <end position="303"/>
    </location>
</feature>